<dbReference type="Proteomes" id="UP000266841">
    <property type="component" value="Unassembled WGS sequence"/>
</dbReference>
<protein>
    <submittedName>
        <fullName evidence="1">Uncharacterized protein</fullName>
    </submittedName>
</protein>
<proteinExistence type="predicted"/>
<evidence type="ECO:0000313" key="2">
    <source>
        <dbReference type="Proteomes" id="UP000266841"/>
    </source>
</evidence>
<sequence>MIGSVSGRSISRQILRHGIRQRRNITIGTASRQTNASPLRMVGGIGIAGGAAIATLHSVTGSADDFYDYRFETQQDPDDLASFYGGEELMELFCIFPIVGQMMMRNAHFDDQGNVQTLGFPGKMTVSMVFSDESNEETGQTDWFNKRERFTNTLFGVKLWDMVVNFGFRTKEDGTVECYHFGEYFHGSAPVLSQAMLLIFKLHARWVAWSTEHHINHFAFGSALAGDEDVAEEFEHASRANMPLFLLKNYAWSDLKAMVFGTYDSNKPPSFLLKERDEEGRQWDELRERHLGEMAKLRAVRDEIAATEELLPFQRKSIQIQIAEDIEDDRTVIKSMLAHRDTKGFSDVKSLLVKHHTIALKRRSTVRKGGTGEEIDIYKIAKDLAVERAQMRKENDEEDGIKTVTVNPSQIVRKMTRQSQNV</sequence>
<dbReference type="AlphaFoldDB" id="K0TCX6"/>
<accession>K0TCX6</accession>
<organism evidence="1 2">
    <name type="scientific">Thalassiosira oceanica</name>
    <name type="common">Marine diatom</name>
    <dbReference type="NCBI Taxonomy" id="159749"/>
    <lineage>
        <taxon>Eukaryota</taxon>
        <taxon>Sar</taxon>
        <taxon>Stramenopiles</taxon>
        <taxon>Ochrophyta</taxon>
        <taxon>Bacillariophyta</taxon>
        <taxon>Coscinodiscophyceae</taxon>
        <taxon>Thalassiosirophycidae</taxon>
        <taxon>Thalassiosirales</taxon>
        <taxon>Thalassiosiraceae</taxon>
        <taxon>Thalassiosira</taxon>
    </lineage>
</organism>
<comment type="caution">
    <text evidence="1">The sequence shown here is derived from an EMBL/GenBank/DDBJ whole genome shotgun (WGS) entry which is preliminary data.</text>
</comment>
<dbReference type="eggNOG" id="ENOG502SX25">
    <property type="taxonomic scope" value="Eukaryota"/>
</dbReference>
<dbReference type="OrthoDB" id="48002at2759"/>
<reference evidence="1 2" key="1">
    <citation type="journal article" date="2012" name="Genome Biol.">
        <title>Genome and low-iron response of an oceanic diatom adapted to chronic iron limitation.</title>
        <authorList>
            <person name="Lommer M."/>
            <person name="Specht M."/>
            <person name="Roy A.S."/>
            <person name="Kraemer L."/>
            <person name="Andreson R."/>
            <person name="Gutowska M.A."/>
            <person name="Wolf J."/>
            <person name="Bergner S.V."/>
            <person name="Schilhabel M.B."/>
            <person name="Klostermeier U.C."/>
            <person name="Beiko R.G."/>
            <person name="Rosenstiel P."/>
            <person name="Hippler M."/>
            <person name="Laroche J."/>
        </authorList>
    </citation>
    <scope>NUCLEOTIDE SEQUENCE [LARGE SCALE GENOMIC DNA]</scope>
    <source>
        <strain evidence="1 2">CCMP1005</strain>
    </source>
</reference>
<gene>
    <name evidence="1" type="ORF">THAOC_03016</name>
</gene>
<keyword evidence="2" id="KW-1185">Reference proteome</keyword>
<dbReference type="EMBL" id="AGNL01003037">
    <property type="protein sequence ID" value="EJK75265.1"/>
    <property type="molecule type" value="Genomic_DNA"/>
</dbReference>
<evidence type="ECO:0000313" key="1">
    <source>
        <dbReference type="EMBL" id="EJK75265.1"/>
    </source>
</evidence>
<name>K0TCX6_THAOC</name>